<comment type="similarity">
    <text evidence="2 7">Belongs to the sodium:solute symporter (SSF) (TC 2.A.21) family.</text>
</comment>
<feature type="transmembrane region" description="Helical" evidence="8">
    <location>
        <begin position="382"/>
        <end position="401"/>
    </location>
</feature>
<name>A0A4R8MC49_9BACT</name>
<dbReference type="GO" id="GO:0005886">
    <property type="term" value="C:plasma membrane"/>
    <property type="evidence" value="ECO:0007669"/>
    <property type="project" value="TreeGrafter"/>
</dbReference>
<dbReference type="PANTHER" id="PTHR48086">
    <property type="entry name" value="SODIUM/PROLINE SYMPORTER-RELATED"/>
    <property type="match status" value="1"/>
</dbReference>
<evidence type="ECO:0000256" key="8">
    <source>
        <dbReference type="SAM" id="Phobius"/>
    </source>
</evidence>
<evidence type="ECO:0000313" key="9">
    <source>
        <dbReference type="EMBL" id="TDY62924.1"/>
    </source>
</evidence>
<feature type="transmembrane region" description="Helical" evidence="8">
    <location>
        <begin position="6"/>
        <end position="24"/>
    </location>
</feature>
<accession>A0A4R8MC49</accession>
<feature type="transmembrane region" description="Helical" evidence="8">
    <location>
        <begin position="157"/>
        <end position="176"/>
    </location>
</feature>
<feature type="transmembrane region" description="Helical" evidence="8">
    <location>
        <begin position="408"/>
        <end position="425"/>
    </location>
</feature>
<dbReference type="PROSITE" id="PS50283">
    <property type="entry name" value="NA_SOLUT_SYMP_3"/>
    <property type="match status" value="1"/>
</dbReference>
<dbReference type="PANTHER" id="PTHR48086:SF7">
    <property type="entry name" value="SODIUM-SOLUTE SYMPORTER-RELATED"/>
    <property type="match status" value="1"/>
</dbReference>
<feature type="transmembrane region" description="Helical" evidence="8">
    <location>
        <begin position="45"/>
        <end position="65"/>
    </location>
</feature>
<comment type="caution">
    <text evidence="9">The sequence shown here is derived from an EMBL/GenBank/DDBJ whole genome shotgun (WGS) entry which is preliminary data.</text>
</comment>
<protein>
    <submittedName>
        <fullName evidence="9">SSS family solute:Na+ symporter</fullName>
    </submittedName>
</protein>
<feature type="transmembrane region" description="Helical" evidence="8">
    <location>
        <begin position="188"/>
        <end position="209"/>
    </location>
</feature>
<evidence type="ECO:0000256" key="2">
    <source>
        <dbReference type="ARBA" id="ARBA00006434"/>
    </source>
</evidence>
<reference evidence="9 10" key="1">
    <citation type="submission" date="2019-03" db="EMBL/GenBank/DDBJ databases">
        <title>Genomic Encyclopedia of Type Strains, Phase IV (KMG-IV): sequencing the most valuable type-strain genomes for metagenomic binning, comparative biology and taxonomic classification.</title>
        <authorList>
            <person name="Goeker M."/>
        </authorList>
    </citation>
    <scope>NUCLEOTIDE SEQUENCE [LARGE SCALE GENOMIC DNA]</scope>
    <source>
        <strain evidence="9 10">DSM 25964</strain>
    </source>
</reference>
<dbReference type="RefSeq" id="WP_166669992.1">
    <property type="nucleotide sequence ID" value="NZ_SORI01000003.1"/>
</dbReference>
<dbReference type="AlphaFoldDB" id="A0A4R8MC49"/>
<dbReference type="EMBL" id="SORI01000003">
    <property type="protein sequence ID" value="TDY62924.1"/>
    <property type="molecule type" value="Genomic_DNA"/>
</dbReference>
<dbReference type="InterPro" id="IPR050277">
    <property type="entry name" value="Sodium:Solute_Symporter"/>
</dbReference>
<keyword evidence="4 8" id="KW-0812">Transmembrane</keyword>
<dbReference type="Gene3D" id="1.20.1730.10">
    <property type="entry name" value="Sodium/glucose cotransporter"/>
    <property type="match status" value="1"/>
</dbReference>
<feature type="transmembrane region" description="Helical" evidence="8">
    <location>
        <begin position="115"/>
        <end position="137"/>
    </location>
</feature>
<feature type="transmembrane region" description="Helical" evidence="8">
    <location>
        <begin position="260"/>
        <end position="285"/>
    </location>
</feature>
<evidence type="ECO:0000256" key="3">
    <source>
        <dbReference type="ARBA" id="ARBA00022448"/>
    </source>
</evidence>
<evidence type="ECO:0000313" key="10">
    <source>
        <dbReference type="Proteomes" id="UP000295066"/>
    </source>
</evidence>
<keyword evidence="6 8" id="KW-0472">Membrane</keyword>
<evidence type="ECO:0000256" key="7">
    <source>
        <dbReference type="RuleBase" id="RU362091"/>
    </source>
</evidence>
<feature type="transmembrane region" description="Helical" evidence="8">
    <location>
        <begin position="71"/>
        <end position="94"/>
    </location>
</feature>
<organism evidence="9 10">
    <name type="scientific">Aminivibrio pyruvatiphilus</name>
    <dbReference type="NCBI Taxonomy" id="1005740"/>
    <lineage>
        <taxon>Bacteria</taxon>
        <taxon>Thermotogati</taxon>
        <taxon>Synergistota</taxon>
        <taxon>Synergistia</taxon>
        <taxon>Synergistales</taxon>
        <taxon>Aminobacteriaceae</taxon>
        <taxon>Aminivibrio</taxon>
    </lineage>
</organism>
<keyword evidence="10" id="KW-1185">Reference proteome</keyword>
<dbReference type="InterPro" id="IPR001734">
    <property type="entry name" value="Na/solute_symporter"/>
</dbReference>
<comment type="subcellular location">
    <subcellularLocation>
        <location evidence="1">Membrane</location>
        <topology evidence="1">Multi-pass membrane protein</topology>
    </subcellularLocation>
</comment>
<evidence type="ECO:0000256" key="4">
    <source>
        <dbReference type="ARBA" id="ARBA00022692"/>
    </source>
</evidence>
<dbReference type="Proteomes" id="UP000295066">
    <property type="component" value="Unassembled WGS sequence"/>
</dbReference>
<proteinExistence type="inferred from homology"/>
<feature type="transmembrane region" description="Helical" evidence="8">
    <location>
        <begin position="221"/>
        <end position="239"/>
    </location>
</feature>
<dbReference type="CDD" id="cd10322">
    <property type="entry name" value="SLC5sbd"/>
    <property type="match status" value="1"/>
</dbReference>
<evidence type="ECO:0000256" key="6">
    <source>
        <dbReference type="ARBA" id="ARBA00023136"/>
    </source>
</evidence>
<keyword evidence="5 8" id="KW-1133">Transmembrane helix</keyword>
<gene>
    <name evidence="9" type="ORF">C8D99_103144</name>
</gene>
<feature type="transmembrane region" description="Helical" evidence="8">
    <location>
        <begin position="305"/>
        <end position="331"/>
    </location>
</feature>
<feature type="transmembrane region" description="Helical" evidence="8">
    <location>
        <begin position="352"/>
        <end position="370"/>
    </location>
</feature>
<keyword evidence="3" id="KW-0813">Transport</keyword>
<evidence type="ECO:0000256" key="5">
    <source>
        <dbReference type="ARBA" id="ARBA00022989"/>
    </source>
</evidence>
<sequence length="461" mass="49260">MQVTFAFYCVIAYLLVITVVGIYYGKKVKTQEDYSVAGRSLPTPILIGTLMATWMGAGTVLGGPAASGYQYGLMAAIAFSMGSPVGQFVLSFVAKKIRRMNAQTVPEVIEKVYGSLARVLATVIIMLAYIGIVAYQYKGVGLILNSILGVPENIGTLIAFGVIVVTALFGGLYSVAYTDFLSCCMMMAGLFIGVPMAISMAGGWSWVAANIPPGHLGFGSISFPQLLGFFFPVFFYVMGDQNMYQRFFAAKDEKTAMQSGIGWMIGCTATYFFVAAAAIAARALYPNINAAQSFVHLATHGMPTIIGGICVAAITAFIVTTANSFLLSVGVNMSWDVYARFVNPDAPTEKKLFVSRASVLGLGILAYVVIQYYPELLILQQYTYTMYGAAITPALLAAVMFPERITPLGGVVSIFTGGAVTIAWETAKTAGWAVAKTYPPVLIAAPLAILALIIFRKNGKK</sequence>
<evidence type="ECO:0000256" key="1">
    <source>
        <dbReference type="ARBA" id="ARBA00004141"/>
    </source>
</evidence>
<dbReference type="InterPro" id="IPR038377">
    <property type="entry name" value="Na/Glc_symporter_sf"/>
</dbReference>
<dbReference type="Pfam" id="PF00474">
    <property type="entry name" value="SSF"/>
    <property type="match status" value="1"/>
</dbReference>
<dbReference type="GO" id="GO:0022857">
    <property type="term" value="F:transmembrane transporter activity"/>
    <property type="evidence" value="ECO:0007669"/>
    <property type="project" value="InterPro"/>
</dbReference>
<feature type="transmembrane region" description="Helical" evidence="8">
    <location>
        <begin position="437"/>
        <end position="455"/>
    </location>
</feature>